<organism evidence="10 11">
    <name type="scientific">Metabacillus herbersteinensis</name>
    <dbReference type="NCBI Taxonomy" id="283816"/>
    <lineage>
        <taxon>Bacteria</taxon>
        <taxon>Bacillati</taxon>
        <taxon>Bacillota</taxon>
        <taxon>Bacilli</taxon>
        <taxon>Bacillales</taxon>
        <taxon>Bacillaceae</taxon>
        <taxon>Metabacillus</taxon>
    </lineage>
</organism>
<feature type="binding site" evidence="8">
    <location>
        <position position="136"/>
    </location>
    <ligand>
        <name>substrate</name>
    </ligand>
</feature>
<dbReference type="PROSITE" id="PS50890">
    <property type="entry name" value="PUA"/>
    <property type="match status" value="1"/>
</dbReference>
<dbReference type="Pfam" id="PF01472">
    <property type="entry name" value="PUA"/>
    <property type="match status" value="1"/>
</dbReference>
<sequence>MKKMRIVVKIGSSSLTNARGEIDKAKLSDHVDAIAVLKGLGHEVILVSSGAVAAGFRKLGYPSRPTTLKGKQAAAAVGQTLLVQSYMEHFNTYSLMPAQILLTRQDFSKRERYRNAFATMMELLERGLIPIINENDTVSVEELTFGDNDMLSALVSGLVHAEQLIILTDINGLYDANPRENPLAQKLDYLEDISDDLLLVAEGAGTSVGTGGMKSKLQAAKTALSLGIQVFIGQGSGPQKLIEIAEGKGDGTYIGNDDKAKVNASKQWIAFHSEVFGRIHVDQGAEHALKIHGKSLLPAGIFEVEGHFQKGNVVEVIGPSGLLGKGEVLYSSSTLQKLMGKRSEELKQESIFSSTEVIHRNKWVKA</sequence>
<name>A0ABV6GH32_9BACI</name>
<comment type="function">
    <text evidence="8">Catalyzes the transfer of a phosphate group to glutamate to form L-glutamate 5-phosphate.</text>
</comment>
<dbReference type="Gene3D" id="2.30.130.10">
    <property type="entry name" value="PUA domain"/>
    <property type="match status" value="1"/>
</dbReference>
<gene>
    <name evidence="8 10" type="primary">proB</name>
    <name evidence="10" type="ORF">ACFFIX_14895</name>
</gene>
<dbReference type="InterPro" id="IPR011529">
    <property type="entry name" value="Glu_5kinase"/>
</dbReference>
<keyword evidence="7 8" id="KW-0067">ATP-binding</keyword>
<dbReference type="GO" id="GO:0004349">
    <property type="term" value="F:glutamate 5-kinase activity"/>
    <property type="evidence" value="ECO:0007669"/>
    <property type="project" value="UniProtKB-EC"/>
</dbReference>
<accession>A0ABV6GH32</accession>
<dbReference type="EMBL" id="JBHLVO010000012">
    <property type="protein sequence ID" value="MFC0272721.1"/>
    <property type="molecule type" value="Genomic_DNA"/>
</dbReference>
<evidence type="ECO:0000256" key="2">
    <source>
        <dbReference type="ARBA" id="ARBA00022605"/>
    </source>
</evidence>
<dbReference type="Pfam" id="PF00696">
    <property type="entry name" value="AA_kinase"/>
    <property type="match status" value="1"/>
</dbReference>
<dbReference type="InterPro" id="IPR002478">
    <property type="entry name" value="PUA"/>
</dbReference>
<keyword evidence="1 8" id="KW-0963">Cytoplasm</keyword>
<evidence type="ECO:0000256" key="8">
    <source>
        <dbReference type="HAMAP-Rule" id="MF_00456"/>
    </source>
</evidence>
<keyword evidence="3 8" id="KW-0641">Proline biosynthesis</keyword>
<evidence type="ECO:0000313" key="10">
    <source>
        <dbReference type="EMBL" id="MFC0272721.1"/>
    </source>
</evidence>
<dbReference type="InterPro" id="IPR036974">
    <property type="entry name" value="PUA_sf"/>
</dbReference>
<feature type="binding site" evidence="8">
    <location>
        <begin position="168"/>
        <end position="169"/>
    </location>
    <ligand>
        <name>ATP</name>
        <dbReference type="ChEBI" id="CHEBI:30616"/>
    </ligand>
</feature>
<dbReference type="CDD" id="cd04242">
    <property type="entry name" value="AAK_G5K_ProB"/>
    <property type="match status" value="1"/>
</dbReference>
<keyword evidence="4 8" id="KW-0808">Transferase</keyword>
<dbReference type="InterPro" id="IPR041739">
    <property type="entry name" value="G5K_ProB"/>
</dbReference>
<comment type="subcellular location">
    <subcellularLocation>
        <location evidence="8">Cytoplasm</location>
    </subcellularLocation>
</comment>
<evidence type="ECO:0000256" key="4">
    <source>
        <dbReference type="ARBA" id="ARBA00022679"/>
    </source>
</evidence>
<keyword evidence="6 8" id="KW-0418">Kinase</keyword>
<dbReference type="SUPFAM" id="SSF53633">
    <property type="entry name" value="Carbamate kinase-like"/>
    <property type="match status" value="1"/>
</dbReference>
<feature type="binding site" evidence="8">
    <location>
        <position position="49"/>
    </location>
    <ligand>
        <name>substrate</name>
    </ligand>
</feature>
<evidence type="ECO:0000313" key="11">
    <source>
        <dbReference type="Proteomes" id="UP001589854"/>
    </source>
</evidence>
<evidence type="ECO:0000256" key="5">
    <source>
        <dbReference type="ARBA" id="ARBA00022741"/>
    </source>
</evidence>
<evidence type="ECO:0000256" key="7">
    <source>
        <dbReference type="ARBA" id="ARBA00022840"/>
    </source>
</evidence>
<comment type="catalytic activity">
    <reaction evidence="8">
        <text>L-glutamate + ATP = L-glutamyl 5-phosphate + ADP</text>
        <dbReference type="Rhea" id="RHEA:14877"/>
        <dbReference type="ChEBI" id="CHEBI:29985"/>
        <dbReference type="ChEBI" id="CHEBI:30616"/>
        <dbReference type="ChEBI" id="CHEBI:58274"/>
        <dbReference type="ChEBI" id="CHEBI:456216"/>
        <dbReference type="EC" id="2.7.2.11"/>
    </reaction>
</comment>
<keyword evidence="5 8" id="KW-0547">Nucleotide-binding</keyword>
<dbReference type="HAMAP" id="MF_00456">
    <property type="entry name" value="ProB"/>
    <property type="match status" value="1"/>
</dbReference>
<dbReference type="CDD" id="cd21157">
    <property type="entry name" value="PUA_G5K"/>
    <property type="match status" value="1"/>
</dbReference>
<comment type="caution">
    <text evidence="10">The sequence shown here is derived from an EMBL/GenBank/DDBJ whole genome shotgun (WGS) entry which is preliminary data.</text>
</comment>
<keyword evidence="2 8" id="KW-0028">Amino-acid biosynthesis</keyword>
<keyword evidence="11" id="KW-1185">Reference proteome</keyword>
<feature type="domain" description="PUA" evidence="9">
    <location>
        <begin position="277"/>
        <end position="362"/>
    </location>
</feature>
<evidence type="ECO:0000256" key="3">
    <source>
        <dbReference type="ARBA" id="ARBA00022650"/>
    </source>
</evidence>
<protein>
    <recommendedName>
        <fullName evidence="8">Glutamate 5-kinase</fullName>
        <ecNumber evidence="8">2.7.2.11</ecNumber>
    </recommendedName>
    <alternativeName>
        <fullName evidence="8">Gamma-glutamyl kinase</fullName>
        <shortName evidence="8">GK</shortName>
    </alternativeName>
</protein>
<feature type="binding site" evidence="8">
    <location>
        <position position="148"/>
    </location>
    <ligand>
        <name>substrate</name>
    </ligand>
</feature>
<dbReference type="PANTHER" id="PTHR43654:SF1">
    <property type="entry name" value="ISOPENTENYL PHOSPHATE KINASE"/>
    <property type="match status" value="1"/>
</dbReference>
<feature type="binding site" evidence="8">
    <location>
        <position position="9"/>
    </location>
    <ligand>
        <name>ATP</name>
        <dbReference type="ChEBI" id="CHEBI:30616"/>
    </ligand>
</feature>
<dbReference type="InterPro" id="IPR015947">
    <property type="entry name" value="PUA-like_sf"/>
</dbReference>
<dbReference type="SMART" id="SM00359">
    <property type="entry name" value="PUA"/>
    <property type="match status" value="1"/>
</dbReference>
<dbReference type="InterPro" id="IPR001057">
    <property type="entry name" value="Glu/AcGlu_kinase"/>
</dbReference>
<dbReference type="Gene3D" id="3.40.1160.10">
    <property type="entry name" value="Acetylglutamate kinase-like"/>
    <property type="match status" value="1"/>
</dbReference>
<dbReference type="NCBIfam" id="TIGR01027">
    <property type="entry name" value="proB"/>
    <property type="match status" value="1"/>
</dbReference>
<evidence type="ECO:0000256" key="1">
    <source>
        <dbReference type="ARBA" id="ARBA00022490"/>
    </source>
</evidence>
<dbReference type="EC" id="2.7.2.11" evidence="8"/>
<dbReference type="InterPro" id="IPR019797">
    <property type="entry name" value="Glutamate_5-kinase_CS"/>
</dbReference>
<dbReference type="InterPro" id="IPR005715">
    <property type="entry name" value="Glu_5kinase/COase_Synthase"/>
</dbReference>
<comment type="pathway">
    <text evidence="8">Amino-acid biosynthesis; L-proline biosynthesis; L-glutamate 5-semialdehyde from L-glutamate: step 1/2.</text>
</comment>
<evidence type="ECO:0000256" key="6">
    <source>
        <dbReference type="ARBA" id="ARBA00022777"/>
    </source>
</evidence>
<proteinExistence type="inferred from homology"/>
<comment type="similarity">
    <text evidence="8">Belongs to the glutamate 5-kinase family.</text>
</comment>
<dbReference type="PROSITE" id="PS00902">
    <property type="entry name" value="GLUTAMATE_5_KINASE"/>
    <property type="match status" value="1"/>
</dbReference>
<dbReference type="InterPro" id="IPR001048">
    <property type="entry name" value="Asp/Glu/Uridylate_kinase"/>
</dbReference>
<reference evidence="10 11" key="1">
    <citation type="submission" date="2024-09" db="EMBL/GenBank/DDBJ databases">
        <authorList>
            <person name="Sun Q."/>
            <person name="Mori K."/>
        </authorList>
    </citation>
    <scope>NUCLEOTIDE SEQUENCE [LARGE SCALE GENOMIC DNA]</scope>
    <source>
        <strain evidence="10 11">CCM 7228</strain>
    </source>
</reference>
<dbReference type="PIRSF" id="PIRSF000729">
    <property type="entry name" value="GK"/>
    <property type="match status" value="1"/>
</dbReference>
<dbReference type="RefSeq" id="WP_378935326.1">
    <property type="nucleotide sequence ID" value="NZ_JBHLVO010000012.1"/>
</dbReference>
<feature type="binding site" evidence="8">
    <location>
        <begin position="210"/>
        <end position="216"/>
    </location>
    <ligand>
        <name>ATP</name>
        <dbReference type="ChEBI" id="CHEBI:30616"/>
    </ligand>
</feature>
<dbReference type="PRINTS" id="PR00474">
    <property type="entry name" value="GLU5KINASE"/>
</dbReference>
<dbReference type="SUPFAM" id="SSF88697">
    <property type="entry name" value="PUA domain-like"/>
    <property type="match status" value="1"/>
</dbReference>
<dbReference type="PANTHER" id="PTHR43654">
    <property type="entry name" value="GLUTAMATE 5-KINASE"/>
    <property type="match status" value="1"/>
</dbReference>
<dbReference type="Proteomes" id="UP001589854">
    <property type="component" value="Unassembled WGS sequence"/>
</dbReference>
<evidence type="ECO:0000259" key="9">
    <source>
        <dbReference type="SMART" id="SM00359"/>
    </source>
</evidence>
<dbReference type="InterPro" id="IPR036393">
    <property type="entry name" value="AceGlu_kinase-like_sf"/>
</dbReference>